<name>A0A916JG47_9BACT</name>
<feature type="domain" description="Teneurin-like YD-shell" evidence="2">
    <location>
        <begin position="6"/>
        <end position="103"/>
    </location>
</feature>
<evidence type="ECO:0000259" key="2">
    <source>
        <dbReference type="Pfam" id="PF25023"/>
    </source>
</evidence>
<keyword evidence="1" id="KW-0677">Repeat</keyword>
<accession>A0A916JG47</accession>
<dbReference type="InterPro" id="IPR056823">
    <property type="entry name" value="TEN-like_YD-shell"/>
</dbReference>
<organism evidence="3 4">
    <name type="scientific">Dyadobacter helix</name>
    <dbReference type="NCBI Taxonomy" id="2822344"/>
    <lineage>
        <taxon>Bacteria</taxon>
        <taxon>Pseudomonadati</taxon>
        <taxon>Bacteroidota</taxon>
        <taxon>Cytophagia</taxon>
        <taxon>Cytophagales</taxon>
        <taxon>Spirosomataceae</taxon>
        <taxon>Dyadobacter</taxon>
    </lineage>
</organism>
<evidence type="ECO:0000256" key="1">
    <source>
        <dbReference type="ARBA" id="ARBA00022737"/>
    </source>
</evidence>
<keyword evidence="4" id="KW-1185">Reference proteome</keyword>
<dbReference type="EMBL" id="CAJRAF010000002">
    <property type="protein sequence ID" value="CAG5010775.1"/>
    <property type="molecule type" value="Genomic_DNA"/>
</dbReference>
<dbReference type="AlphaFoldDB" id="A0A916JG47"/>
<proteinExistence type="predicted"/>
<dbReference type="RefSeq" id="WP_215241130.1">
    <property type="nucleotide sequence ID" value="NZ_CAJRAF010000002.1"/>
</dbReference>
<dbReference type="Gene3D" id="2.180.10.10">
    <property type="entry name" value="RHS repeat-associated core"/>
    <property type="match status" value="1"/>
</dbReference>
<evidence type="ECO:0000313" key="4">
    <source>
        <dbReference type="Proteomes" id="UP000680038"/>
    </source>
</evidence>
<gene>
    <name evidence="3" type="ORF">DYBT9275_04811</name>
</gene>
<evidence type="ECO:0000313" key="3">
    <source>
        <dbReference type="EMBL" id="CAG5010775.1"/>
    </source>
</evidence>
<dbReference type="Pfam" id="PF25023">
    <property type="entry name" value="TEN_YD-shell"/>
    <property type="match status" value="1"/>
</dbReference>
<dbReference type="Proteomes" id="UP000680038">
    <property type="component" value="Unassembled WGS sequence"/>
</dbReference>
<comment type="caution">
    <text evidence="3">The sequence shown here is derived from an EMBL/GenBank/DDBJ whole genome shotgun (WGS) entry which is preliminary data.</text>
</comment>
<sequence>MHLYKIILSYDGVNSIINNGANASDYSFEYYLRDHLGNTRMVMNEVGTIVQETEYFAFGLAIPRTVGKNKYTFLGKEKQPETNWIDLQARFFDPTIGRFMVIEGQAENLGGEVKHKVL</sequence>
<reference evidence="3" key="1">
    <citation type="submission" date="2021-04" db="EMBL/GenBank/DDBJ databases">
        <authorList>
            <person name="Rodrigo-Torres L."/>
            <person name="Arahal R. D."/>
            <person name="Lucena T."/>
        </authorList>
    </citation>
    <scope>NUCLEOTIDE SEQUENCE</scope>
    <source>
        <strain evidence="3">CECT 9275</strain>
    </source>
</reference>
<protein>
    <recommendedName>
        <fullName evidence="2">Teneurin-like YD-shell domain-containing protein</fullName>
    </recommendedName>
</protein>